<name>A0A127Q9Q7_9BURK</name>
<proteinExistence type="predicted"/>
<evidence type="ECO:0000313" key="2">
    <source>
        <dbReference type="Proteomes" id="UP000074561"/>
    </source>
</evidence>
<gene>
    <name evidence="1" type="ORF">CPter91_4422</name>
</gene>
<dbReference type="AlphaFoldDB" id="A0A127Q9Q7"/>
<reference evidence="1 2" key="1">
    <citation type="submission" date="2015-11" db="EMBL/GenBank/DDBJ databases">
        <title>Exploring the genomic traits of fungus-feeding bacterial genus Collimonas.</title>
        <authorList>
            <person name="Song C."/>
            <person name="Schmidt R."/>
            <person name="de Jager V."/>
            <person name="Krzyzanowska D."/>
            <person name="Jongedijk E."/>
            <person name="Cankar K."/>
            <person name="Beekwilder J."/>
            <person name="van Veen A."/>
            <person name="de Boer W."/>
            <person name="van Veen J.A."/>
            <person name="Garbeva P."/>
        </authorList>
    </citation>
    <scope>NUCLEOTIDE SEQUENCE [LARGE SCALE GENOMIC DNA]</scope>
    <source>
        <strain evidence="1 2">Ter91</strain>
    </source>
</reference>
<dbReference type="STRING" id="279113.CPter91_4422"/>
<dbReference type="KEGG" id="cpra:CPter91_4422"/>
<dbReference type="PATRIC" id="fig|279113.9.peg.4383"/>
<protein>
    <submittedName>
        <fullName evidence="1">Uncharacterized protein</fullName>
    </submittedName>
</protein>
<dbReference type="EMBL" id="CP013234">
    <property type="protein sequence ID" value="AMP06731.1"/>
    <property type="molecule type" value="Genomic_DNA"/>
</dbReference>
<dbReference type="Proteomes" id="UP000074561">
    <property type="component" value="Chromosome"/>
</dbReference>
<sequence length="37" mass="4245">MRPATKPHEYNITQSPETIMKPAALRMLPLFPHLQEG</sequence>
<evidence type="ECO:0000313" key="1">
    <source>
        <dbReference type="EMBL" id="AMP06731.1"/>
    </source>
</evidence>
<accession>A0A127Q9Q7</accession>
<organism evidence="1 2">
    <name type="scientific">Collimonas pratensis</name>
    <dbReference type="NCBI Taxonomy" id="279113"/>
    <lineage>
        <taxon>Bacteria</taxon>
        <taxon>Pseudomonadati</taxon>
        <taxon>Pseudomonadota</taxon>
        <taxon>Betaproteobacteria</taxon>
        <taxon>Burkholderiales</taxon>
        <taxon>Oxalobacteraceae</taxon>
        <taxon>Collimonas</taxon>
    </lineage>
</organism>